<proteinExistence type="predicted"/>
<reference evidence="2 3" key="1">
    <citation type="submission" date="2023-11" db="EMBL/GenBank/DDBJ databases">
        <authorList>
            <person name="Okamura Y."/>
        </authorList>
    </citation>
    <scope>NUCLEOTIDE SEQUENCE [LARGE SCALE GENOMIC DNA]</scope>
</reference>
<gene>
    <name evidence="2" type="ORF">LNINA_LOCUS2652</name>
</gene>
<dbReference type="AlphaFoldDB" id="A0AAV1J032"/>
<evidence type="ECO:0000256" key="1">
    <source>
        <dbReference type="SAM" id="MobiDB-lite"/>
    </source>
</evidence>
<comment type="caution">
    <text evidence="2">The sequence shown here is derived from an EMBL/GenBank/DDBJ whole genome shotgun (WGS) entry which is preliminary data.</text>
</comment>
<evidence type="ECO:0000313" key="3">
    <source>
        <dbReference type="Proteomes" id="UP001497472"/>
    </source>
</evidence>
<accession>A0AAV1J032</accession>
<dbReference type="EMBL" id="CAVLEF010000003">
    <property type="protein sequence ID" value="CAK1542799.1"/>
    <property type="molecule type" value="Genomic_DNA"/>
</dbReference>
<organism evidence="2 3">
    <name type="scientific">Leptosia nina</name>
    <dbReference type="NCBI Taxonomy" id="320188"/>
    <lineage>
        <taxon>Eukaryota</taxon>
        <taxon>Metazoa</taxon>
        <taxon>Ecdysozoa</taxon>
        <taxon>Arthropoda</taxon>
        <taxon>Hexapoda</taxon>
        <taxon>Insecta</taxon>
        <taxon>Pterygota</taxon>
        <taxon>Neoptera</taxon>
        <taxon>Endopterygota</taxon>
        <taxon>Lepidoptera</taxon>
        <taxon>Glossata</taxon>
        <taxon>Ditrysia</taxon>
        <taxon>Papilionoidea</taxon>
        <taxon>Pieridae</taxon>
        <taxon>Pierinae</taxon>
        <taxon>Leptosia</taxon>
    </lineage>
</organism>
<name>A0AAV1J032_9NEOP</name>
<sequence>MVVAASRSLSGGAWPGKRESSRRGAPARVSIRSPRPAPLVNSVARRGSLYRCLHFFRRRFIGRLMT</sequence>
<dbReference type="Proteomes" id="UP001497472">
    <property type="component" value="Unassembled WGS sequence"/>
</dbReference>
<evidence type="ECO:0000313" key="2">
    <source>
        <dbReference type="EMBL" id="CAK1542799.1"/>
    </source>
</evidence>
<protein>
    <submittedName>
        <fullName evidence="2">Uncharacterized protein</fullName>
    </submittedName>
</protein>
<keyword evidence="3" id="KW-1185">Reference proteome</keyword>
<feature type="region of interest" description="Disordered" evidence="1">
    <location>
        <begin position="1"/>
        <end position="33"/>
    </location>
</feature>